<organism evidence="2 3">
    <name type="scientific">Kocuria rosea subsp. polaris</name>
    <dbReference type="NCBI Taxonomy" id="136273"/>
    <lineage>
        <taxon>Bacteria</taxon>
        <taxon>Bacillati</taxon>
        <taxon>Actinomycetota</taxon>
        <taxon>Actinomycetes</taxon>
        <taxon>Micrococcales</taxon>
        <taxon>Micrococcaceae</taxon>
        <taxon>Kocuria</taxon>
    </lineage>
</organism>
<sequence>MQRGPDLDRLQTAVDGAQAPHRWAETTFWPARVLNQNRPYPSSLIAPSHHQQASGVGPLSTWA</sequence>
<feature type="region of interest" description="Disordered" evidence="1">
    <location>
        <begin position="44"/>
        <end position="63"/>
    </location>
</feature>
<proteinExistence type="predicted"/>
<dbReference type="AlphaFoldDB" id="A0A0W8I4K2"/>
<comment type="caution">
    <text evidence="2">The sequence shown here is derived from an EMBL/GenBank/DDBJ whole genome shotgun (WGS) entry which is preliminary data.</text>
</comment>
<dbReference type="Proteomes" id="UP000053512">
    <property type="component" value="Unassembled WGS sequence"/>
</dbReference>
<gene>
    <name evidence="2" type="ORF">AVL61_12020</name>
</gene>
<evidence type="ECO:0000256" key="1">
    <source>
        <dbReference type="SAM" id="MobiDB-lite"/>
    </source>
</evidence>
<protein>
    <submittedName>
        <fullName evidence="2">Uncharacterized protein</fullName>
    </submittedName>
</protein>
<dbReference type="EMBL" id="LQBK01000038">
    <property type="protein sequence ID" value="KUG52944.1"/>
    <property type="molecule type" value="Genomic_DNA"/>
</dbReference>
<evidence type="ECO:0000313" key="3">
    <source>
        <dbReference type="Proteomes" id="UP000053512"/>
    </source>
</evidence>
<evidence type="ECO:0000313" key="2">
    <source>
        <dbReference type="EMBL" id="KUG52944.1"/>
    </source>
</evidence>
<accession>A0A0W8I4K2</accession>
<name>A0A0W8I4K2_KOCRO</name>
<reference evidence="3" key="1">
    <citation type="submission" date="2015-12" db="EMBL/GenBank/DDBJ databases">
        <authorList>
            <person name="Nair G.R."/>
            <person name="Kaur G."/>
            <person name="Mayilraj S."/>
        </authorList>
    </citation>
    <scope>NUCLEOTIDE SEQUENCE [LARGE SCALE GENOMIC DNA]</scope>
    <source>
        <strain evidence="3">CD08_4</strain>
    </source>
</reference>